<name>A0ABQ8JBW1_DERPT</name>
<accession>A0ABQ8JBW1</accession>
<proteinExistence type="predicted"/>
<evidence type="ECO:0000256" key="1">
    <source>
        <dbReference type="SAM" id="SignalP"/>
    </source>
</evidence>
<protein>
    <submittedName>
        <fullName evidence="2">Uncharacterized protein</fullName>
    </submittedName>
</protein>
<gene>
    <name evidence="2" type="ORF">DERP_001723</name>
</gene>
<dbReference type="Proteomes" id="UP000887458">
    <property type="component" value="Unassembled WGS sequence"/>
</dbReference>
<reference evidence="2 3" key="1">
    <citation type="journal article" date="2018" name="J. Allergy Clin. Immunol.">
        <title>High-quality assembly of Dermatophagoides pteronyssinus genome and transcriptome reveals a wide range of novel allergens.</title>
        <authorList>
            <person name="Liu X.Y."/>
            <person name="Yang K.Y."/>
            <person name="Wang M.Q."/>
            <person name="Kwok J.S."/>
            <person name="Zeng X."/>
            <person name="Yang Z."/>
            <person name="Xiao X.J."/>
            <person name="Lau C.P."/>
            <person name="Li Y."/>
            <person name="Huang Z.M."/>
            <person name="Ba J.G."/>
            <person name="Yim A.K."/>
            <person name="Ouyang C.Y."/>
            <person name="Ngai S.M."/>
            <person name="Chan T.F."/>
            <person name="Leung E.L."/>
            <person name="Liu L."/>
            <person name="Liu Z.G."/>
            <person name="Tsui S.K."/>
        </authorList>
    </citation>
    <scope>NUCLEOTIDE SEQUENCE [LARGE SCALE GENOMIC DNA]</scope>
    <source>
        <strain evidence="2">Derp</strain>
    </source>
</reference>
<comment type="caution">
    <text evidence="2">The sequence shown here is derived from an EMBL/GenBank/DDBJ whole genome shotgun (WGS) entry which is preliminary data.</text>
</comment>
<keyword evidence="1" id="KW-0732">Signal</keyword>
<feature type="signal peptide" evidence="1">
    <location>
        <begin position="1"/>
        <end position="23"/>
    </location>
</feature>
<reference evidence="2 3" key="2">
    <citation type="journal article" date="2022" name="Mol. Biol. Evol.">
        <title>Comparative Genomics Reveals Insights into the Divergent Evolution of Astigmatic Mites and Household Pest Adaptations.</title>
        <authorList>
            <person name="Xiong Q."/>
            <person name="Wan A.T."/>
            <person name="Liu X."/>
            <person name="Fung C.S."/>
            <person name="Xiao X."/>
            <person name="Malainual N."/>
            <person name="Hou J."/>
            <person name="Wang L."/>
            <person name="Wang M."/>
            <person name="Yang K.Y."/>
            <person name="Cui Y."/>
            <person name="Leung E.L."/>
            <person name="Nong W."/>
            <person name="Shin S.K."/>
            <person name="Au S.W."/>
            <person name="Jeong K.Y."/>
            <person name="Chew F.T."/>
            <person name="Hui J.H."/>
            <person name="Leung T.F."/>
            <person name="Tungtrongchitr A."/>
            <person name="Zhong N."/>
            <person name="Liu Z."/>
            <person name="Tsui S.K."/>
        </authorList>
    </citation>
    <scope>NUCLEOTIDE SEQUENCE [LARGE SCALE GENOMIC DNA]</scope>
    <source>
        <strain evidence="2">Derp</strain>
    </source>
</reference>
<evidence type="ECO:0000313" key="3">
    <source>
        <dbReference type="Proteomes" id="UP000887458"/>
    </source>
</evidence>
<sequence>MFFQLSNCHQFIWLLSILSNLFYCRIEISCVSQMNPLKNNTSSISILDHELQMKEMLWEKRSRFNRFKIYSFFYLELTEVMVEEKNKKNKLRSHHYNGGGDGFGGCNNLEKKW</sequence>
<dbReference type="EMBL" id="NJHN03000054">
    <property type="protein sequence ID" value="KAH9419890.1"/>
    <property type="molecule type" value="Genomic_DNA"/>
</dbReference>
<evidence type="ECO:0000313" key="2">
    <source>
        <dbReference type="EMBL" id="KAH9419890.1"/>
    </source>
</evidence>
<organism evidence="2 3">
    <name type="scientific">Dermatophagoides pteronyssinus</name>
    <name type="common">European house dust mite</name>
    <dbReference type="NCBI Taxonomy" id="6956"/>
    <lineage>
        <taxon>Eukaryota</taxon>
        <taxon>Metazoa</taxon>
        <taxon>Ecdysozoa</taxon>
        <taxon>Arthropoda</taxon>
        <taxon>Chelicerata</taxon>
        <taxon>Arachnida</taxon>
        <taxon>Acari</taxon>
        <taxon>Acariformes</taxon>
        <taxon>Sarcoptiformes</taxon>
        <taxon>Astigmata</taxon>
        <taxon>Psoroptidia</taxon>
        <taxon>Analgoidea</taxon>
        <taxon>Pyroglyphidae</taxon>
        <taxon>Dermatophagoidinae</taxon>
        <taxon>Dermatophagoides</taxon>
    </lineage>
</organism>
<feature type="chain" id="PRO_5046654132" evidence="1">
    <location>
        <begin position="24"/>
        <end position="113"/>
    </location>
</feature>
<keyword evidence="3" id="KW-1185">Reference proteome</keyword>